<dbReference type="InterPro" id="IPR011528">
    <property type="entry name" value="NERD"/>
</dbReference>
<dbReference type="GO" id="GO:0003677">
    <property type="term" value="F:DNA binding"/>
    <property type="evidence" value="ECO:0007669"/>
    <property type="project" value="InterPro"/>
</dbReference>
<dbReference type="RefSeq" id="WP_097075621.1">
    <property type="nucleotide sequence ID" value="NZ_OBMR01000002.1"/>
</dbReference>
<feature type="domain" description="NERD" evidence="1">
    <location>
        <begin position="26"/>
        <end position="155"/>
    </location>
</feature>
<dbReference type="Pfam" id="PF08378">
    <property type="entry name" value="NERD"/>
    <property type="match status" value="1"/>
</dbReference>
<name>A0A285RJX4_9FIRM</name>
<dbReference type="AlphaFoldDB" id="A0A285RJX4"/>
<dbReference type="GO" id="GO:0003916">
    <property type="term" value="F:DNA topoisomerase activity"/>
    <property type="evidence" value="ECO:0007669"/>
    <property type="project" value="InterPro"/>
</dbReference>
<sequence>MGVLIIIIGLISIFVLSAINSTPEAIGKRGENEIAKDLYSIYFWGYEGYCLKNIYVPREDGSTSEIDLLYITCKGFFVIESKNYSGYIFGNDRRKEWTSTLYGGRAWFGRSKVNKYKFYNPVWQNNTHIKALKHYLGDISAISIIVFGSNCELKNINVNANNVYICYENDLKKLIKSIWNATPTRYTREEVERYYNRLLPLTGATTEAKRAHVQKIYEKQQGEKCPRCGGTLVLRQAKKGIYAGNQFYGCSNYPKCKYIRNN</sequence>
<accession>A0A285RJX4</accession>
<evidence type="ECO:0000313" key="3">
    <source>
        <dbReference type="Proteomes" id="UP000219563"/>
    </source>
</evidence>
<evidence type="ECO:0000313" key="2">
    <source>
        <dbReference type="EMBL" id="SOB92627.1"/>
    </source>
</evidence>
<evidence type="ECO:0000259" key="1">
    <source>
        <dbReference type="PROSITE" id="PS50965"/>
    </source>
</evidence>
<protein>
    <submittedName>
        <fullName evidence="2">Topoisomerase DNA binding C4 zinc finger</fullName>
    </submittedName>
</protein>
<dbReference type="Gene3D" id="3.30.65.10">
    <property type="entry name" value="Bacterial Topoisomerase I, domain 1"/>
    <property type="match status" value="1"/>
</dbReference>
<dbReference type="InterPro" id="IPR013498">
    <property type="entry name" value="Topo_IA_Znf"/>
</dbReference>
<dbReference type="Proteomes" id="UP000219563">
    <property type="component" value="Unassembled WGS sequence"/>
</dbReference>
<dbReference type="GO" id="GO:0006265">
    <property type="term" value="P:DNA topological change"/>
    <property type="evidence" value="ECO:0007669"/>
    <property type="project" value="InterPro"/>
</dbReference>
<proteinExistence type="predicted"/>
<reference evidence="2 3" key="1">
    <citation type="submission" date="2017-08" db="EMBL/GenBank/DDBJ databases">
        <authorList>
            <person name="de Groot N.N."/>
        </authorList>
    </citation>
    <scope>NUCLEOTIDE SEQUENCE [LARGE SCALE GENOMIC DNA]</scope>
    <source>
        <strain evidence="2 3">DSM 9787</strain>
    </source>
</reference>
<dbReference type="SUPFAM" id="SSF57783">
    <property type="entry name" value="Zinc beta-ribbon"/>
    <property type="match status" value="1"/>
</dbReference>
<dbReference type="GO" id="GO:0005694">
    <property type="term" value="C:chromosome"/>
    <property type="evidence" value="ECO:0007669"/>
    <property type="project" value="InterPro"/>
</dbReference>
<dbReference type="PROSITE" id="PS50965">
    <property type="entry name" value="NERD"/>
    <property type="match status" value="1"/>
</dbReference>
<organism evidence="2 3">
    <name type="scientific">Pseudobutyrivibrio ruminis DSM 9787</name>
    <dbReference type="NCBI Taxonomy" id="1123011"/>
    <lineage>
        <taxon>Bacteria</taxon>
        <taxon>Bacillati</taxon>
        <taxon>Bacillota</taxon>
        <taxon>Clostridia</taxon>
        <taxon>Lachnospirales</taxon>
        <taxon>Lachnospiraceae</taxon>
        <taxon>Pseudobutyrivibrio</taxon>
    </lineage>
</organism>
<keyword evidence="2" id="KW-0413">Isomerase</keyword>
<gene>
    <name evidence="2" type="ORF">SAMN02910411_0945</name>
</gene>
<dbReference type="Pfam" id="PF01396">
    <property type="entry name" value="Zn_ribbon_Top1"/>
    <property type="match status" value="1"/>
</dbReference>
<dbReference type="EMBL" id="OBMR01000002">
    <property type="protein sequence ID" value="SOB92627.1"/>
    <property type="molecule type" value="Genomic_DNA"/>
</dbReference>